<evidence type="ECO:0000256" key="6">
    <source>
        <dbReference type="ARBA" id="ARBA00022982"/>
    </source>
</evidence>
<dbReference type="EMBL" id="MT762286">
    <property type="protein sequence ID" value="QNL34221.1"/>
    <property type="molecule type" value="Genomic_RNA"/>
</dbReference>
<feature type="domain" description="NADH:quinone oxidoreductase/Mrp antiporter transmembrane" evidence="13">
    <location>
        <begin position="107"/>
        <end position="388"/>
    </location>
</feature>
<keyword evidence="6" id="KW-0249">Electron transport</keyword>
<name>A0A5H3CTP6_LEIIN</name>
<evidence type="ECO:0000256" key="12">
    <source>
        <dbReference type="SAM" id="Phobius"/>
    </source>
</evidence>
<evidence type="ECO:0000259" key="13">
    <source>
        <dbReference type="Pfam" id="PF00361"/>
    </source>
</evidence>
<feature type="transmembrane region" description="Helical" evidence="12">
    <location>
        <begin position="221"/>
        <end position="240"/>
    </location>
</feature>
<evidence type="ECO:0000313" key="21">
    <source>
        <dbReference type="EMBL" id="QNL34233.1"/>
    </source>
</evidence>
<dbReference type="GO" id="GO:0031966">
    <property type="term" value="C:mitochondrial membrane"/>
    <property type="evidence" value="ECO:0007669"/>
    <property type="project" value="UniProtKB-SubCell"/>
</dbReference>
<dbReference type="PANTHER" id="PTHR43507:SF20">
    <property type="entry name" value="NADH-UBIQUINONE OXIDOREDUCTASE CHAIN 4"/>
    <property type="match status" value="1"/>
</dbReference>
<evidence type="ECO:0000256" key="11">
    <source>
        <dbReference type="ARBA" id="ARBA00023136"/>
    </source>
</evidence>
<feature type="transmembrane region" description="Helical" evidence="12">
    <location>
        <begin position="301"/>
        <end position="327"/>
    </location>
</feature>
<evidence type="ECO:0000313" key="15">
    <source>
        <dbReference type="EMBL" id="QNL34161.1"/>
    </source>
</evidence>
<dbReference type="GO" id="GO:0003954">
    <property type="term" value="F:NADH dehydrogenase activity"/>
    <property type="evidence" value="ECO:0007669"/>
    <property type="project" value="TreeGrafter"/>
</dbReference>
<evidence type="ECO:0000256" key="8">
    <source>
        <dbReference type="ARBA" id="ARBA00023027"/>
    </source>
</evidence>
<dbReference type="EMBL" id="MT762283">
    <property type="protein sequence ID" value="QNL34185.1"/>
    <property type="molecule type" value="Genomic_DNA"/>
</dbReference>
<dbReference type="GO" id="GO:0015990">
    <property type="term" value="P:electron transport coupled proton transport"/>
    <property type="evidence" value="ECO:0007669"/>
    <property type="project" value="TreeGrafter"/>
</dbReference>
<dbReference type="GO" id="GO:0042773">
    <property type="term" value="P:ATP synthesis coupled electron transport"/>
    <property type="evidence" value="ECO:0007669"/>
    <property type="project" value="InterPro"/>
</dbReference>
<proteinExistence type="predicted"/>
<dbReference type="EMBL" id="MT762285">
    <property type="protein sequence ID" value="QNL34209.1"/>
    <property type="molecule type" value="Genomic_RNA"/>
</dbReference>
<dbReference type="Pfam" id="PF00361">
    <property type="entry name" value="Proton_antipo_M"/>
    <property type="match status" value="1"/>
</dbReference>
<dbReference type="GO" id="GO:0008137">
    <property type="term" value="F:NADH dehydrogenase (ubiquinone) activity"/>
    <property type="evidence" value="ECO:0007669"/>
    <property type="project" value="InterPro"/>
</dbReference>
<comment type="subcellular location">
    <subcellularLocation>
        <location evidence="1">Mitochondrion membrane</location>
        <topology evidence="1">Multi-pass membrane protein</topology>
    </subcellularLocation>
</comment>
<evidence type="ECO:0000256" key="7">
    <source>
        <dbReference type="ARBA" id="ARBA00022989"/>
    </source>
</evidence>
<dbReference type="EMBL" id="MT762281">
    <property type="protein sequence ID" value="QNL34161.1"/>
    <property type="molecule type" value="Genomic_RNA"/>
</dbReference>
<feature type="transmembrane region" description="Helical" evidence="12">
    <location>
        <begin position="363"/>
        <end position="383"/>
    </location>
</feature>
<dbReference type="AlphaFoldDB" id="A0A5H3CTP6"/>
<dbReference type="GO" id="GO:0048039">
    <property type="term" value="F:ubiquinone binding"/>
    <property type="evidence" value="ECO:0007669"/>
    <property type="project" value="TreeGrafter"/>
</dbReference>
<keyword evidence="3" id="KW-0679">Respiratory chain</keyword>
<evidence type="ECO:0000313" key="14">
    <source>
        <dbReference type="EMBL" id="DAC80397.1"/>
    </source>
</evidence>
<evidence type="ECO:0000256" key="4">
    <source>
        <dbReference type="ARBA" id="ARBA00022692"/>
    </source>
</evidence>
<keyword evidence="8" id="KW-0520">NAD</keyword>
<feature type="transmembrane region" description="Helical" evidence="12">
    <location>
        <begin position="390"/>
        <end position="412"/>
    </location>
</feature>
<feature type="transmembrane region" description="Helical" evidence="12">
    <location>
        <begin position="46"/>
        <end position="73"/>
    </location>
</feature>
<reference evidence="14" key="2">
    <citation type="journal article" date="2019" name="Pathogens">
        <title>Evolutionary Insight into the Trypanosomatidae Using Alignment-Free Phylogenomics of the Kinetoplast.</title>
        <authorList>
            <person name="Kaufer A."/>
            <person name="Stark D."/>
            <person name="Ellis J."/>
        </authorList>
    </citation>
    <scope>NUCLEOTIDE SEQUENCE</scope>
    <source>
        <strain evidence="14">JPCM5</strain>
    </source>
</reference>
<dbReference type="EMBL" id="MT762282">
    <property type="protein sequence ID" value="QNL34173.1"/>
    <property type="molecule type" value="Genomic_RNA"/>
</dbReference>
<reference evidence="14" key="1">
    <citation type="journal article" date="2019" name="Infect. Genet. Evol.">
        <title>The complete coding region of the maxicircle as a superior phylogenetic marker for exploring evolutionary relationships between members of the Leishmaniinae.</title>
        <authorList>
            <person name="Kaufer A."/>
            <person name="Barratt J."/>
            <person name="Stark D."/>
            <person name="Ellis J."/>
        </authorList>
    </citation>
    <scope>NUCLEOTIDE SEQUENCE</scope>
    <source>
        <strain evidence="14">JPCM5</strain>
    </source>
</reference>
<keyword evidence="10 14" id="KW-0496">Mitochondrion</keyword>
<accession>A0A5H3CTP6</accession>
<feature type="transmembrane region" description="Helical" evidence="12">
    <location>
        <begin position="85"/>
        <end position="105"/>
    </location>
</feature>
<feature type="transmembrane region" description="Helical" evidence="12">
    <location>
        <begin position="111"/>
        <end position="131"/>
    </location>
</feature>
<organism evidence="14">
    <name type="scientific">Leishmania infantum</name>
    <dbReference type="NCBI Taxonomy" id="5671"/>
    <lineage>
        <taxon>Eukaryota</taxon>
        <taxon>Discoba</taxon>
        <taxon>Euglenozoa</taxon>
        <taxon>Kinetoplastea</taxon>
        <taxon>Metakinetoplastina</taxon>
        <taxon>Trypanosomatida</taxon>
        <taxon>Trypanosomatidae</taxon>
        <taxon>Leishmaniinae</taxon>
        <taxon>Leishmania</taxon>
    </lineage>
</organism>
<evidence type="ECO:0000256" key="1">
    <source>
        <dbReference type="ARBA" id="ARBA00004225"/>
    </source>
</evidence>
<keyword evidence="2" id="KW-0813">Transport</keyword>
<keyword evidence="7 12" id="KW-1133">Transmembrane helix</keyword>
<dbReference type="EMBL" id="MT762287">
    <property type="protein sequence ID" value="QNL34233.1"/>
    <property type="molecule type" value="Genomic_RNA"/>
</dbReference>
<evidence type="ECO:0000313" key="20">
    <source>
        <dbReference type="EMBL" id="QNL34221.1"/>
    </source>
</evidence>
<dbReference type="EMBL" id="MT762284">
    <property type="protein sequence ID" value="QNL34197.1"/>
    <property type="molecule type" value="Genomic_RNA"/>
</dbReference>
<keyword evidence="5" id="KW-1278">Translocase</keyword>
<gene>
    <name evidence="14" type="primary">NADH dehyrogenase 4</name>
</gene>
<feature type="transmembrane region" description="Helical" evidence="12">
    <location>
        <begin position="246"/>
        <end position="271"/>
    </location>
</feature>
<feature type="transmembrane region" description="Helical" evidence="12">
    <location>
        <begin position="12"/>
        <end position="34"/>
    </location>
</feature>
<geneLocation type="mitochondrion" evidence="14"/>
<evidence type="ECO:0000313" key="19">
    <source>
        <dbReference type="EMBL" id="QNL34209.1"/>
    </source>
</evidence>
<dbReference type="PANTHER" id="PTHR43507">
    <property type="entry name" value="NADH-UBIQUINONE OXIDOREDUCTASE CHAIN 4"/>
    <property type="match status" value="1"/>
</dbReference>
<feature type="transmembrane region" description="Helical" evidence="12">
    <location>
        <begin position="334"/>
        <end position="357"/>
    </location>
</feature>
<evidence type="ECO:0000256" key="2">
    <source>
        <dbReference type="ARBA" id="ARBA00022448"/>
    </source>
</evidence>
<keyword evidence="4 12" id="KW-0812">Transmembrane</keyword>
<feature type="transmembrane region" description="Helical" evidence="12">
    <location>
        <begin position="278"/>
        <end position="295"/>
    </location>
</feature>
<evidence type="ECO:0000256" key="10">
    <source>
        <dbReference type="ARBA" id="ARBA00023128"/>
    </source>
</evidence>
<evidence type="ECO:0000256" key="5">
    <source>
        <dbReference type="ARBA" id="ARBA00022967"/>
    </source>
</evidence>
<evidence type="ECO:0000313" key="18">
    <source>
        <dbReference type="EMBL" id="QNL34197.1"/>
    </source>
</evidence>
<reference evidence="15" key="3">
    <citation type="submission" date="2020-07" db="EMBL/GenBank/DDBJ databases">
        <title>Nuclear and mitochondrial genome sequencing of North-African Leishmania infantum isolates from cured and relapsed visceral leishmaniasis patients reveals both geographic adaptation and phenotypic selection. Submitted to Microbial Genomics. Authors: Giovanni Bussotti, Alia Benkahla, Fakhri Jeddi, Oussama Souiai, Karim Aoun, Gerald F. Spath and Aida Bouratbine.</title>
        <authorList>
            <person name="Bussotti G."/>
            <person name="Benkahla A."/>
            <person name="Jeddi F."/>
            <person name="Souiai O."/>
            <person name="Aoun K."/>
            <person name="Spaeth G."/>
            <person name="Bouratbine A."/>
        </authorList>
    </citation>
    <scope>NUCLEOTIDE SEQUENCE</scope>
    <source>
        <strain evidence="15">LIPA60</strain>
        <strain evidence="16">LIPA83</strain>
        <strain evidence="17">ZK25</strain>
        <strain evidence="18">ZK28</strain>
        <strain evidence="19">ZK43</strain>
        <strain evidence="21">ZK47</strain>
        <strain evidence="20">ZK5</strain>
    </source>
</reference>
<feature type="transmembrane region" description="Helical" evidence="12">
    <location>
        <begin position="138"/>
        <end position="161"/>
    </location>
</feature>
<dbReference type="InterPro" id="IPR003918">
    <property type="entry name" value="NADH_UbQ_OxRdtase"/>
</dbReference>
<keyword evidence="9" id="KW-0830">Ubiquinone</keyword>
<feature type="transmembrane region" description="Helical" evidence="12">
    <location>
        <begin position="181"/>
        <end position="201"/>
    </location>
</feature>
<evidence type="ECO:0000313" key="17">
    <source>
        <dbReference type="EMBL" id="QNL34185.1"/>
    </source>
</evidence>
<evidence type="ECO:0000256" key="3">
    <source>
        <dbReference type="ARBA" id="ARBA00022660"/>
    </source>
</evidence>
<dbReference type="EMBL" id="BK010877">
    <property type="protein sequence ID" value="DAC80397.1"/>
    <property type="molecule type" value="Genomic_DNA"/>
</dbReference>
<dbReference type="InterPro" id="IPR001750">
    <property type="entry name" value="ND/Mrp_TM"/>
</dbReference>
<feature type="transmembrane region" description="Helical" evidence="12">
    <location>
        <begin position="427"/>
        <end position="447"/>
    </location>
</feature>
<sequence length="448" mass="53418">MRVIKYNYILTMFKFTLIILNFILLFLIVLFIFINYSFCLALQLNYIYINVCLSYINLWFIFFMGVVVYFLIFLLSRKLVSYTKYFYILCSYLFIYFDVVFIILIDDFMCFMILFESLFFPICFVSLFFNFNNRFIFAIFYLVIFSSLSSIMCIIICIIIIFHFNILSLYSFIDVCIFDSLYLGIYVWMLLFIMFAIKYPIWPMHVWLPEMHVEVNTELSVLLASVVLKIGFFGIYKFLFLSFNQLSLWFLGFVDCLVLLGLTFLAINLLFLSDYKKIIANWSVIHTGIALTLLWHNDILFLGLLIFCNLSHIISSALMFIMVGYMYDNYGVRIFLLLVSFFGISLWSSLFLGLFLFNIDFPFMLLFYVDIFLLYGLISLSFVYICCFYIIVLAVFISSIYIYICLSFYSFIWIDKYLRLDLTINDVYLYFIIGDIVIILFYLIYLLF</sequence>
<keyword evidence="11 12" id="KW-0472">Membrane</keyword>
<protein>
    <submittedName>
        <fullName evidence="15">NADH dehydrogenase subunit 4</fullName>
    </submittedName>
    <submittedName>
        <fullName evidence="14">NADH dehyrogenase 4</fullName>
    </submittedName>
</protein>
<evidence type="ECO:0000256" key="9">
    <source>
        <dbReference type="ARBA" id="ARBA00023075"/>
    </source>
</evidence>
<evidence type="ECO:0000313" key="16">
    <source>
        <dbReference type="EMBL" id="QNL34173.1"/>
    </source>
</evidence>